<dbReference type="EMBL" id="RDQH01000343">
    <property type="protein sequence ID" value="RXH67558.1"/>
    <property type="molecule type" value="Genomic_DNA"/>
</dbReference>
<proteinExistence type="predicted"/>
<evidence type="ECO:0000313" key="2">
    <source>
        <dbReference type="Proteomes" id="UP000290289"/>
    </source>
</evidence>
<keyword evidence="2" id="KW-1185">Reference proteome</keyword>
<protein>
    <submittedName>
        <fullName evidence="1">Uncharacterized protein</fullName>
    </submittedName>
</protein>
<reference evidence="1 2" key="1">
    <citation type="submission" date="2018-10" db="EMBL/GenBank/DDBJ databases">
        <title>A high-quality apple genome assembly.</title>
        <authorList>
            <person name="Hu J."/>
        </authorList>
    </citation>
    <scope>NUCLEOTIDE SEQUENCE [LARGE SCALE GENOMIC DNA]</scope>
    <source>
        <strain evidence="2">cv. HFTH1</strain>
        <tissue evidence="1">Young leaf</tissue>
    </source>
</reference>
<gene>
    <name evidence="1" type="ORF">DVH24_027705</name>
</gene>
<sequence length="155" mass="17461">MQLQIVNLQKELEKVACKCHRLLPLYCLLGCVWYVGRDGTERNEAFRPAFGALKMGGTGCSTGQILGVFAFHLSPLERTNIPHVFFKNYTFVPSRPVPFRSVPSAYQTHPMEHVFLSVVDVTVARGENFTLQLKLLSSQNYGNAIRKHFSSVKTD</sequence>
<evidence type="ECO:0000313" key="1">
    <source>
        <dbReference type="EMBL" id="RXH67558.1"/>
    </source>
</evidence>
<dbReference type="AlphaFoldDB" id="A0A498H844"/>
<comment type="caution">
    <text evidence="1">The sequence shown here is derived from an EMBL/GenBank/DDBJ whole genome shotgun (WGS) entry which is preliminary data.</text>
</comment>
<accession>A0A498H844</accession>
<dbReference type="Proteomes" id="UP000290289">
    <property type="component" value="Chromosome 17"/>
</dbReference>
<name>A0A498H844_MALDO</name>
<organism evidence="1 2">
    <name type="scientific">Malus domestica</name>
    <name type="common">Apple</name>
    <name type="synonym">Pyrus malus</name>
    <dbReference type="NCBI Taxonomy" id="3750"/>
    <lineage>
        <taxon>Eukaryota</taxon>
        <taxon>Viridiplantae</taxon>
        <taxon>Streptophyta</taxon>
        <taxon>Embryophyta</taxon>
        <taxon>Tracheophyta</taxon>
        <taxon>Spermatophyta</taxon>
        <taxon>Magnoliopsida</taxon>
        <taxon>eudicotyledons</taxon>
        <taxon>Gunneridae</taxon>
        <taxon>Pentapetalae</taxon>
        <taxon>rosids</taxon>
        <taxon>fabids</taxon>
        <taxon>Rosales</taxon>
        <taxon>Rosaceae</taxon>
        <taxon>Amygdaloideae</taxon>
        <taxon>Maleae</taxon>
        <taxon>Malus</taxon>
    </lineage>
</organism>